<dbReference type="EMBL" id="CABPSN010000004">
    <property type="protein sequence ID" value="VVE18653.1"/>
    <property type="molecule type" value="Genomic_DNA"/>
</dbReference>
<dbReference type="InterPro" id="IPR018062">
    <property type="entry name" value="HTH_AraC-typ_CS"/>
</dbReference>
<dbReference type="Pfam" id="PF12833">
    <property type="entry name" value="HTH_18"/>
    <property type="match status" value="1"/>
</dbReference>
<name>A0A5E4W3D5_9BURK</name>
<keyword evidence="1" id="KW-0805">Transcription regulation</keyword>
<dbReference type="Gene3D" id="1.10.10.60">
    <property type="entry name" value="Homeodomain-like"/>
    <property type="match status" value="1"/>
</dbReference>
<accession>A0A5E4W3D5</accession>
<dbReference type="PANTHER" id="PTHR46796:SF7">
    <property type="entry name" value="ARAC FAMILY TRANSCRIPTIONAL REGULATOR"/>
    <property type="match status" value="1"/>
</dbReference>
<feature type="domain" description="HTH araC/xylS-type" evidence="4">
    <location>
        <begin position="217"/>
        <end position="314"/>
    </location>
</feature>
<dbReference type="SUPFAM" id="SSF46689">
    <property type="entry name" value="Homeodomain-like"/>
    <property type="match status" value="2"/>
</dbReference>
<evidence type="ECO:0000313" key="5">
    <source>
        <dbReference type="EMBL" id="VVE18653.1"/>
    </source>
</evidence>
<evidence type="ECO:0000313" key="6">
    <source>
        <dbReference type="Proteomes" id="UP000366819"/>
    </source>
</evidence>
<dbReference type="SMART" id="SM00342">
    <property type="entry name" value="HTH_ARAC"/>
    <property type="match status" value="1"/>
</dbReference>
<dbReference type="InterPro" id="IPR009057">
    <property type="entry name" value="Homeodomain-like_sf"/>
</dbReference>
<dbReference type="GO" id="GO:0003700">
    <property type="term" value="F:DNA-binding transcription factor activity"/>
    <property type="evidence" value="ECO:0007669"/>
    <property type="project" value="InterPro"/>
</dbReference>
<dbReference type="Pfam" id="PF12852">
    <property type="entry name" value="Cupin_6"/>
    <property type="match status" value="1"/>
</dbReference>
<evidence type="ECO:0000256" key="2">
    <source>
        <dbReference type="ARBA" id="ARBA00023125"/>
    </source>
</evidence>
<dbReference type="PROSITE" id="PS00041">
    <property type="entry name" value="HTH_ARAC_FAMILY_1"/>
    <property type="match status" value="1"/>
</dbReference>
<evidence type="ECO:0000256" key="3">
    <source>
        <dbReference type="ARBA" id="ARBA00023163"/>
    </source>
</evidence>
<dbReference type="InterPro" id="IPR032783">
    <property type="entry name" value="AraC_lig"/>
</dbReference>
<dbReference type="InterPro" id="IPR018060">
    <property type="entry name" value="HTH_AraC"/>
</dbReference>
<reference evidence="5 6" key="1">
    <citation type="submission" date="2019-08" db="EMBL/GenBank/DDBJ databases">
        <authorList>
            <person name="Peeters C."/>
        </authorList>
    </citation>
    <scope>NUCLEOTIDE SEQUENCE [LARGE SCALE GENOMIC DNA]</scope>
    <source>
        <strain evidence="5 6">LMG 31011</strain>
    </source>
</reference>
<dbReference type="PROSITE" id="PS01124">
    <property type="entry name" value="HTH_ARAC_FAMILY_2"/>
    <property type="match status" value="1"/>
</dbReference>
<evidence type="ECO:0000256" key="1">
    <source>
        <dbReference type="ARBA" id="ARBA00023015"/>
    </source>
</evidence>
<dbReference type="InterPro" id="IPR050204">
    <property type="entry name" value="AraC_XylS_family_regulators"/>
</dbReference>
<dbReference type="Proteomes" id="UP000366819">
    <property type="component" value="Unassembled WGS sequence"/>
</dbReference>
<keyword evidence="3" id="KW-0804">Transcription</keyword>
<dbReference type="PANTHER" id="PTHR46796">
    <property type="entry name" value="HTH-TYPE TRANSCRIPTIONAL ACTIVATOR RHAS-RELATED"/>
    <property type="match status" value="1"/>
</dbReference>
<keyword evidence="6" id="KW-1185">Reference proteome</keyword>
<proteinExistence type="predicted"/>
<organism evidence="5 6">
    <name type="scientific">Pandoraea aquatica</name>
    <dbReference type="NCBI Taxonomy" id="2508290"/>
    <lineage>
        <taxon>Bacteria</taxon>
        <taxon>Pseudomonadati</taxon>
        <taxon>Pseudomonadota</taxon>
        <taxon>Betaproteobacteria</taxon>
        <taxon>Burkholderiales</taxon>
        <taxon>Burkholderiaceae</taxon>
        <taxon>Pandoraea</taxon>
    </lineage>
</organism>
<gene>
    <name evidence="5" type="ORF">PAQ31011_03033</name>
</gene>
<sequence>MACVTPAIVELLPRQDKGEGRSKQGLRKSSIIGAPGYLDECAMDRLSTLISNFGVRAGVFHSGGMCGIASYGVDAHDGGHLHLLRSGEVALVTEDGVRQQIAEPSLIFFPRRNHHQLLSGEADRTELVCGSLSFDGGHNNPLVSALPDFLILPTKSLSTLELTLNWLFAEAFGQHCGRLAVMDRLFELLVIQLLRHVLEHRLVSFGMLAGLGDPRLARALNVIHNQPGEPWTVESLASTANMSRANFAAQFREVVGQSPADYLLDWRIGLAQKRLRDGQPIARVAEEVGYDSASALARAFRRKTGSSPRDWLRAQMHAVTTLPRPRVEIVPALPAQAA</sequence>
<dbReference type="AlphaFoldDB" id="A0A5E4W3D5"/>
<protein>
    <submittedName>
        <fullName evidence="5">AraC family transcriptional regulator</fullName>
    </submittedName>
</protein>
<dbReference type="GO" id="GO:0043565">
    <property type="term" value="F:sequence-specific DNA binding"/>
    <property type="evidence" value="ECO:0007669"/>
    <property type="project" value="InterPro"/>
</dbReference>
<keyword evidence="2" id="KW-0238">DNA-binding</keyword>
<evidence type="ECO:0000259" key="4">
    <source>
        <dbReference type="PROSITE" id="PS01124"/>
    </source>
</evidence>